<dbReference type="InterPro" id="IPR051679">
    <property type="entry name" value="DASS-Related_Transporters"/>
</dbReference>
<keyword evidence="4" id="KW-0677">Repeat</keyword>
<evidence type="ECO:0000313" key="9">
    <source>
        <dbReference type="EMBL" id="CAJ1409264.1"/>
    </source>
</evidence>
<dbReference type="GO" id="GO:0055085">
    <property type="term" value="P:transmembrane transport"/>
    <property type="evidence" value="ECO:0007669"/>
    <property type="project" value="InterPro"/>
</dbReference>
<evidence type="ECO:0000256" key="3">
    <source>
        <dbReference type="ARBA" id="ARBA00022692"/>
    </source>
</evidence>
<feature type="transmembrane region" description="Helical" evidence="7">
    <location>
        <begin position="576"/>
        <end position="597"/>
    </location>
</feature>
<dbReference type="InterPro" id="IPR004680">
    <property type="entry name" value="Cit_transptr-like_dom"/>
</dbReference>
<evidence type="ECO:0000313" key="10">
    <source>
        <dbReference type="Proteomes" id="UP001178507"/>
    </source>
</evidence>
<feature type="transmembrane region" description="Helical" evidence="7">
    <location>
        <begin position="479"/>
        <end position="499"/>
    </location>
</feature>
<name>A0AA36NJB3_9DINO</name>
<feature type="transmembrane region" description="Helical" evidence="7">
    <location>
        <begin position="62"/>
        <end position="80"/>
    </location>
</feature>
<feature type="transmembrane region" description="Helical" evidence="7">
    <location>
        <begin position="535"/>
        <end position="564"/>
    </location>
</feature>
<keyword evidence="6 7" id="KW-0472">Membrane</keyword>
<dbReference type="Proteomes" id="UP001178507">
    <property type="component" value="Unassembled WGS sequence"/>
</dbReference>
<evidence type="ECO:0000256" key="2">
    <source>
        <dbReference type="ARBA" id="ARBA00022448"/>
    </source>
</evidence>
<keyword evidence="2" id="KW-0813">Transport</keyword>
<feature type="domain" description="Citrate transporter-like" evidence="8">
    <location>
        <begin position="79"/>
        <end position="622"/>
    </location>
</feature>
<dbReference type="PANTHER" id="PTHR43652">
    <property type="entry name" value="BASIC AMINO ACID ANTIPORTER YFCC-RELATED"/>
    <property type="match status" value="1"/>
</dbReference>
<dbReference type="EMBL" id="CAUJNA010003760">
    <property type="protein sequence ID" value="CAJ1409264.1"/>
    <property type="molecule type" value="Genomic_DNA"/>
</dbReference>
<comment type="caution">
    <text evidence="9">The sequence shown here is derived from an EMBL/GenBank/DDBJ whole genome shotgun (WGS) entry which is preliminary data.</text>
</comment>
<evidence type="ECO:0000256" key="7">
    <source>
        <dbReference type="SAM" id="Phobius"/>
    </source>
</evidence>
<evidence type="ECO:0000256" key="4">
    <source>
        <dbReference type="ARBA" id="ARBA00022737"/>
    </source>
</evidence>
<feature type="transmembrane region" description="Helical" evidence="7">
    <location>
        <begin position="505"/>
        <end position="523"/>
    </location>
</feature>
<feature type="transmembrane region" description="Helical" evidence="7">
    <location>
        <begin position="609"/>
        <end position="631"/>
    </location>
</feature>
<feature type="transmembrane region" description="Helical" evidence="7">
    <location>
        <begin position="651"/>
        <end position="673"/>
    </location>
</feature>
<proteinExistence type="predicted"/>
<sequence length="674" mass="71670">MERNLRSSAIRGSLVMPFQSIEQQLKEDLPWASVGLLVALGVVSLGLWLWGTWDLACLQDSTFGRMIIVANLLMLFIALVPQGVTVELTLLFVAAVACLADILKSKELFQGCASDAVVTLALLFPIMRAMGDTGVPERFISMVLGGAKGPRDLIFRMFWSVAALSGLFNNTPIVVMMIPVLQSLCLRQGVASQSVLMPLSIAAQAGGSLTKMGSSINFVAAAVFKPAGYDIGFFTLTPGCIAIILMDSIYCSLLGPRVLKAKESEDASRQASRHSLYKVALRVCVDGPLIGASVADIGIHRLPGVDEISKRVRASSLARSVELESIDDGGADADADASDVHSAVLEGGDLLLVNCTAEGVTQLRCVRGLELGNEEEVGRLGSMRRTRSLCEAAIKESLVQTAVSSNFWKSQLRCAVVAVRGDGDTWRESFHGYEVQSGDVFLVEAFKDMVGSDVWLDHFGVVRVVPDSSPPRTGQRSDFLRAVFIAVGLVLMICIASLGDKAPSMPVMAVIFLCGIVLVKGLRVQEVYSEINGPVLLTIVGALALGRAMEVSCLANCLAQAMVAATAPLGDTAVRLGIYLATIGLGQFLNSAANVAIMGQIAIPIAATMNIPVGQMALIVTYAASACYTAPYGYQTNTLVLKAGNYTWGDFIAFGGALQMLHMFLTILIVPFCA</sequence>
<evidence type="ECO:0000256" key="1">
    <source>
        <dbReference type="ARBA" id="ARBA00004141"/>
    </source>
</evidence>
<dbReference type="AlphaFoldDB" id="A0AA36NJB3"/>
<evidence type="ECO:0000256" key="6">
    <source>
        <dbReference type="ARBA" id="ARBA00023136"/>
    </source>
</evidence>
<dbReference type="Pfam" id="PF03600">
    <property type="entry name" value="CitMHS"/>
    <property type="match status" value="1"/>
</dbReference>
<keyword evidence="10" id="KW-1185">Reference proteome</keyword>
<organism evidence="9 10">
    <name type="scientific">Effrenium voratum</name>
    <dbReference type="NCBI Taxonomy" id="2562239"/>
    <lineage>
        <taxon>Eukaryota</taxon>
        <taxon>Sar</taxon>
        <taxon>Alveolata</taxon>
        <taxon>Dinophyceae</taxon>
        <taxon>Suessiales</taxon>
        <taxon>Symbiodiniaceae</taxon>
        <taxon>Effrenium</taxon>
    </lineage>
</organism>
<reference evidence="9" key="1">
    <citation type="submission" date="2023-08" db="EMBL/GenBank/DDBJ databases">
        <authorList>
            <person name="Chen Y."/>
            <person name="Shah S."/>
            <person name="Dougan E. K."/>
            <person name="Thang M."/>
            <person name="Chan C."/>
        </authorList>
    </citation>
    <scope>NUCLEOTIDE SEQUENCE</scope>
</reference>
<comment type="subcellular location">
    <subcellularLocation>
        <location evidence="1">Membrane</location>
        <topology evidence="1">Multi-pass membrane protein</topology>
    </subcellularLocation>
</comment>
<keyword evidence="5 7" id="KW-1133">Transmembrane helix</keyword>
<dbReference type="PANTHER" id="PTHR43652:SF2">
    <property type="entry name" value="BASIC AMINO ACID ANTIPORTER YFCC-RELATED"/>
    <property type="match status" value="1"/>
</dbReference>
<feature type="transmembrane region" description="Helical" evidence="7">
    <location>
        <begin position="157"/>
        <end position="178"/>
    </location>
</feature>
<evidence type="ECO:0000256" key="5">
    <source>
        <dbReference type="ARBA" id="ARBA00022989"/>
    </source>
</evidence>
<dbReference type="GO" id="GO:0005886">
    <property type="term" value="C:plasma membrane"/>
    <property type="evidence" value="ECO:0007669"/>
    <property type="project" value="TreeGrafter"/>
</dbReference>
<feature type="transmembrane region" description="Helical" evidence="7">
    <location>
        <begin position="29"/>
        <end position="50"/>
    </location>
</feature>
<gene>
    <name evidence="9" type="ORF">EVOR1521_LOCUS30420</name>
</gene>
<evidence type="ECO:0000259" key="8">
    <source>
        <dbReference type="Pfam" id="PF03600"/>
    </source>
</evidence>
<keyword evidence="3 7" id="KW-0812">Transmembrane</keyword>
<accession>A0AA36NJB3</accession>
<protein>
    <recommendedName>
        <fullName evidence="8">Citrate transporter-like domain-containing protein</fullName>
    </recommendedName>
</protein>